<evidence type="ECO:0000313" key="1">
    <source>
        <dbReference type="EMBL" id="CAB4128556.1"/>
    </source>
</evidence>
<proteinExistence type="predicted"/>
<protein>
    <submittedName>
        <fullName evidence="1">Uncharacterized protein</fullName>
    </submittedName>
</protein>
<accession>A0A6J5L5P5</accession>
<evidence type="ECO:0000313" key="2">
    <source>
        <dbReference type="EMBL" id="CAB5218378.1"/>
    </source>
</evidence>
<gene>
    <name evidence="1" type="ORF">UFOVP107_41</name>
    <name evidence="2" type="ORF">UFOVP214_10</name>
</gene>
<dbReference type="EMBL" id="LR796224">
    <property type="protein sequence ID" value="CAB4128556.1"/>
    <property type="molecule type" value="Genomic_DNA"/>
</dbReference>
<sequence>MTTTYNRFILMTDAQWLHVLPMVHQADGTMGNLINHLKTVTYSESVYPMVVGTVCVMRATGYMAGSVAWHSSLGSSESTFYRCQYAENILFSDSQGEWRIYRNTMQYGNGMTLDKHQYVARLEYINE</sequence>
<organism evidence="1">
    <name type="scientific">uncultured Caudovirales phage</name>
    <dbReference type="NCBI Taxonomy" id="2100421"/>
    <lineage>
        <taxon>Viruses</taxon>
        <taxon>Duplodnaviria</taxon>
        <taxon>Heunggongvirae</taxon>
        <taxon>Uroviricota</taxon>
        <taxon>Caudoviricetes</taxon>
        <taxon>Peduoviridae</taxon>
        <taxon>Maltschvirus</taxon>
        <taxon>Maltschvirus maltsch</taxon>
    </lineage>
</organism>
<dbReference type="EMBL" id="LR798264">
    <property type="protein sequence ID" value="CAB5218378.1"/>
    <property type="molecule type" value="Genomic_DNA"/>
</dbReference>
<reference evidence="1" key="1">
    <citation type="submission" date="2020-04" db="EMBL/GenBank/DDBJ databases">
        <authorList>
            <person name="Chiriac C."/>
            <person name="Salcher M."/>
            <person name="Ghai R."/>
            <person name="Kavagutti S V."/>
        </authorList>
    </citation>
    <scope>NUCLEOTIDE SEQUENCE</scope>
</reference>
<name>A0A6J5L5P5_9CAUD</name>